<dbReference type="InterPro" id="IPR002885">
    <property type="entry name" value="PPR_rpt"/>
</dbReference>
<feature type="repeat" description="PPR" evidence="3">
    <location>
        <begin position="196"/>
        <end position="230"/>
    </location>
</feature>
<dbReference type="InterPro" id="IPR011990">
    <property type="entry name" value="TPR-like_helical_dom_sf"/>
</dbReference>
<dbReference type="PROSITE" id="PS51375">
    <property type="entry name" value="PPR"/>
    <property type="match status" value="6"/>
</dbReference>
<gene>
    <name evidence="5" type="ORF">OLC1_LOCUS22067</name>
</gene>
<organism evidence="5 6">
    <name type="scientific">Oldenlandia corymbosa var. corymbosa</name>
    <dbReference type="NCBI Taxonomy" id="529605"/>
    <lineage>
        <taxon>Eukaryota</taxon>
        <taxon>Viridiplantae</taxon>
        <taxon>Streptophyta</taxon>
        <taxon>Embryophyta</taxon>
        <taxon>Tracheophyta</taxon>
        <taxon>Spermatophyta</taxon>
        <taxon>Magnoliopsida</taxon>
        <taxon>eudicotyledons</taxon>
        <taxon>Gunneridae</taxon>
        <taxon>Pentapetalae</taxon>
        <taxon>asterids</taxon>
        <taxon>lamiids</taxon>
        <taxon>Gentianales</taxon>
        <taxon>Rubiaceae</taxon>
        <taxon>Rubioideae</taxon>
        <taxon>Spermacoceae</taxon>
        <taxon>Hedyotis-Oldenlandia complex</taxon>
        <taxon>Oldenlandia</taxon>
    </lineage>
</organism>
<dbReference type="FunFam" id="1.25.40.10:FF:000515">
    <property type="entry name" value="Pentatricopeptide repeat-containing protein chloroplastic"/>
    <property type="match status" value="1"/>
</dbReference>
<dbReference type="PANTHER" id="PTHR47926">
    <property type="entry name" value="PENTATRICOPEPTIDE REPEAT-CONTAINING PROTEIN"/>
    <property type="match status" value="1"/>
</dbReference>
<feature type="repeat" description="PPR" evidence="3">
    <location>
        <begin position="470"/>
        <end position="500"/>
    </location>
</feature>
<keyword evidence="6" id="KW-1185">Reference proteome</keyword>
<feature type="repeat" description="PPR" evidence="3">
    <location>
        <begin position="297"/>
        <end position="327"/>
    </location>
</feature>
<name>A0AAV1E5S9_OLDCO</name>
<reference evidence="5" key="1">
    <citation type="submission" date="2023-03" db="EMBL/GenBank/DDBJ databases">
        <authorList>
            <person name="Julca I."/>
        </authorList>
    </citation>
    <scope>NUCLEOTIDE SEQUENCE</scope>
</reference>
<evidence type="ECO:0000313" key="5">
    <source>
        <dbReference type="EMBL" id="CAI9115565.1"/>
    </source>
</evidence>
<evidence type="ECO:0000256" key="2">
    <source>
        <dbReference type="ARBA" id="ARBA00022737"/>
    </source>
</evidence>
<evidence type="ECO:0000313" key="6">
    <source>
        <dbReference type="Proteomes" id="UP001161247"/>
    </source>
</evidence>
<feature type="repeat" description="PPR" evidence="3">
    <location>
        <begin position="400"/>
        <end position="434"/>
    </location>
</feature>
<dbReference type="GO" id="GO:0003723">
    <property type="term" value="F:RNA binding"/>
    <property type="evidence" value="ECO:0007669"/>
    <property type="project" value="InterPro"/>
</dbReference>
<proteinExistence type="inferred from homology"/>
<dbReference type="InterPro" id="IPR032867">
    <property type="entry name" value="DYW_dom"/>
</dbReference>
<dbReference type="Pfam" id="PF01535">
    <property type="entry name" value="PPR"/>
    <property type="match status" value="5"/>
</dbReference>
<dbReference type="EMBL" id="OX459125">
    <property type="protein sequence ID" value="CAI9115565.1"/>
    <property type="molecule type" value="Genomic_DNA"/>
</dbReference>
<keyword evidence="2" id="KW-0677">Repeat</keyword>
<evidence type="ECO:0000256" key="3">
    <source>
        <dbReference type="PROSITE-ProRule" id="PRU00708"/>
    </source>
</evidence>
<dbReference type="Pfam" id="PF14432">
    <property type="entry name" value="DYW_deaminase"/>
    <property type="match status" value="1"/>
</dbReference>
<accession>A0AAV1E5S9</accession>
<dbReference type="Pfam" id="PF20431">
    <property type="entry name" value="E_motif"/>
    <property type="match status" value="1"/>
</dbReference>
<dbReference type="GO" id="GO:0008270">
    <property type="term" value="F:zinc ion binding"/>
    <property type="evidence" value="ECO:0007669"/>
    <property type="project" value="InterPro"/>
</dbReference>
<dbReference type="FunFam" id="1.25.40.10:FF:000607">
    <property type="entry name" value="Pentatricopeptide repeat-containing protein, mitochondrial"/>
    <property type="match status" value="1"/>
</dbReference>
<dbReference type="Pfam" id="PF13041">
    <property type="entry name" value="PPR_2"/>
    <property type="match status" value="3"/>
</dbReference>
<dbReference type="InterPro" id="IPR046960">
    <property type="entry name" value="PPR_At4g14850-like_plant"/>
</dbReference>
<dbReference type="FunFam" id="1.25.40.10:FF:000682">
    <property type="entry name" value="Pentatricopeptide repeat-containing protein At3g16610"/>
    <property type="match status" value="1"/>
</dbReference>
<feature type="repeat" description="PPR" evidence="3">
    <location>
        <begin position="501"/>
        <end position="535"/>
    </location>
</feature>
<dbReference type="NCBIfam" id="TIGR00756">
    <property type="entry name" value="PPR"/>
    <property type="match status" value="5"/>
</dbReference>
<dbReference type="AlphaFoldDB" id="A0AAV1E5S9"/>
<feature type="domain" description="DYW" evidence="4">
    <location>
        <begin position="716"/>
        <end position="808"/>
    </location>
</feature>
<dbReference type="PANTHER" id="PTHR47926:SF536">
    <property type="entry name" value="DYW DOMAIN-CONTAINING PROTEIN"/>
    <property type="match status" value="1"/>
</dbReference>
<dbReference type="Proteomes" id="UP001161247">
    <property type="component" value="Chromosome 8"/>
</dbReference>
<feature type="repeat" description="PPR" evidence="3">
    <location>
        <begin position="95"/>
        <end position="129"/>
    </location>
</feature>
<comment type="similarity">
    <text evidence="1">Belongs to the PPR family. PCMP-H subfamily.</text>
</comment>
<dbReference type="FunFam" id="1.25.40.10:FF:000073">
    <property type="entry name" value="Pentatricopeptide repeat-containing protein chloroplastic"/>
    <property type="match status" value="1"/>
</dbReference>
<dbReference type="GO" id="GO:0009451">
    <property type="term" value="P:RNA modification"/>
    <property type="evidence" value="ECO:0007669"/>
    <property type="project" value="InterPro"/>
</dbReference>
<dbReference type="Gene3D" id="1.25.40.10">
    <property type="entry name" value="Tetratricopeptide repeat domain"/>
    <property type="match status" value="5"/>
</dbReference>
<dbReference type="InterPro" id="IPR046848">
    <property type="entry name" value="E_motif"/>
</dbReference>
<evidence type="ECO:0000256" key="1">
    <source>
        <dbReference type="ARBA" id="ARBA00006643"/>
    </source>
</evidence>
<evidence type="ECO:0000259" key="4">
    <source>
        <dbReference type="Pfam" id="PF14432"/>
    </source>
</evidence>
<protein>
    <submittedName>
        <fullName evidence="5">OLC1v1016490C1</fullName>
    </submittedName>
</protein>
<sequence length="808" mass="89810">MDEKRTLAEIKSAKLEAKDAERVAMQTFRDKSALLEVYTKASIKLYKQLVQMKAKQHQVNSAKIIERDLNVLEANTDDLAQRVFNAVPSPYRRRKDFLWNQLIRAYAWEGPFKKAIDLYHEMVDFGVKPTNYTYPVVLKACAALRDTETGVKIHGDLERLGLGADVFVCTALVDFYVKCGCLGQAWEVFDGMPHRDIVAWNAMIAGCAAHGLFGDVLGLVLEMQEEGVSPNSSTLVTILPVIGEANEVTLGKAVHGLCLRKGVYGDVVVGTALLDMYGRCGLLNYARRIFDGMSLKNEVTWSAMVGACITCDSMEDGLQLFRQMRAENSGDSPSPVALAAVIRGFAKLIDVEAAKQLHGYTLKLGSILDLMVGNTLLSLYAKCGIINDALRFFEEMNFKDSVSYSALISGCVQNGMAEEALKLFRKMWLFGVEPESATIMGLFPACSYLAALRPGRCAHGFSIRRGFTEDVSVSNALVDMYAKCGKIDVARIVFNKMHKRDVVSWNAMIIGYGIHGLGLEAISLFQNMLVVGQKPDDVTFISLLSACSHAGLIAEGMQWFHSMGKQFSIKPRIDHYLCIVDLLSRGGSLEDAYKIIREMPLEPDIRIWNALLSACRIYKKVELVEEISNKIQSLGPEGTGNLVLLSNIYSTAGRWDDAADVRVMQKGLGFKKIPGSSWIEVDRVIHAFLGGDQSHPESARIHAKLLELQAEMKKMGYSAEANFVYQDVEEEEKELILLYHSEKLAVAFGLLNIHGKSPILVTKNLRVCGDCHTALKIITIITERRITLRDTVRFHHFYNGKCSCGDFW</sequence>